<reference evidence="2 3" key="1">
    <citation type="journal article" date="2023" name="J. Hered.">
        <title>Chromosome-level genome of the wood stork (Mycteria americana) provides insight into avian chromosome evolution.</title>
        <authorList>
            <person name="Flamio R. Jr."/>
            <person name="Ramstad K.M."/>
        </authorList>
    </citation>
    <scope>NUCLEOTIDE SEQUENCE [LARGE SCALE GENOMIC DNA]</scope>
    <source>
        <strain evidence="2">JAX WOST 10</strain>
    </source>
</reference>
<gene>
    <name evidence="2" type="ORF">QYF61_007869</name>
</gene>
<feature type="region of interest" description="Disordered" evidence="1">
    <location>
        <begin position="185"/>
        <end position="216"/>
    </location>
</feature>
<name>A0AAN7RUE9_MYCAM</name>
<accession>A0AAN7RUE9</accession>
<protein>
    <submittedName>
        <fullName evidence="2">Uncharacterized protein</fullName>
    </submittedName>
</protein>
<evidence type="ECO:0000313" key="3">
    <source>
        <dbReference type="Proteomes" id="UP001333110"/>
    </source>
</evidence>
<proteinExistence type="predicted"/>
<evidence type="ECO:0000256" key="1">
    <source>
        <dbReference type="SAM" id="MobiDB-lite"/>
    </source>
</evidence>
<dbReference type="Proteomes" id="UP001333110">
    <property type="component" value="Unassembled WGS sequence"/>
</dbReference>
<comment type="caution">
    <text evidence="2">The sequence shown here is derived from an EMBL/GenBank/DDBJ whole genome shotgun (WGS) entry which is preliminary data.</text>
</comment>
<dbReference type="EMBL" id="JAUNZN010000005">
    <property type="protein sequence ID" value="KAK4820864.1"/>
    <property type="molecule type" value="Genomic_DNA"/>
</dbReference>
<feature type="compositionally biased region" description="Basic and acidic residues" evidence="1">
    <location>
        <begin position="198"/>
        <end position="213"/>
    </location>
</feature>
<sequence length="384" mass="42154">MSQEEQMKEVDLFSLQKRRLRREVIAIFSHLKGQEDDDRLFSMFTKSKRRKISFTQGKAVIVQVADFDEHRAGSTGTAKQKGPPEGKDEVGLHQCKRTTVLLWTWSRARTPAWVLVTLQRTKFCCMFPAISAKQSQFPQTLLIRLLLQTLHHLRCPSLHPLQHLNVSLVVGGPKLNTGFEPLREQGKVTEGPQPHLQEVSKPEAGQDTRRDQPHSASGSILLADTLKEKAIAQQLICSCPLCSLRRGTPGQELAPTRPRGAVKLILASKTPTTIPPGAAWAAGKRLRKKQTHGCQPVGTPQQPHPSEASPLPHSLSVEARTKQMAETGSFAVLPLGTAEAVPLEMAYACDTEQPTAWCTGHIPDGRSSQVPGSPLGRQLIHPAG</sequence>
<dbReference type="AlphaFoldDB" id="A0AAN7RUE9"/>
<keyword evidence="3" id="KW-1185">Reference proteome</keyword>
<evidence type="ECO:0000313" key="2">
    <source>
        <dbReference type="EMBL" id="KAK4820864.1"/>
    </source>
</evidence>
<organism evidence="2 3">
    <name type="scientific">Mycteria americana</name>
    <name type="common">Wood stork</name>
    <dbReference type="NCBI Taxonomy" id="33587"/>
    <lineage>
        <taxon>Eukaryota</taxon>
        <taxon>Metazoa</taxon>
        <taxon>Chordata</taxon>
        <taxon>Craniata</taxon>
        <taxon>Vertebrata</taxon>
        <taxon>Euteleostomi</taxon>
        <taxon>Archelosauria</taxon>
        <taxon>Archosauria</taxon>
        <taxon>Dinosauria</taxon>
        <taxon>Saurischia</taxon>
        <taxon>Theropoda</taxon>
        <taxon>Coelurosauria</taxon>
        <taxon>Aves</taxon>
        <taxon>Neognathae</taxon>
        <taxon>Neoaves</taxon>
        <taxon>Aequornithes</taxon>
        <taxon>Ciconiiformes</taxon>
        <taxon>Ciconiidae</taxon>
        <taxon>Mycteria</taxon>
    </lineage>
</organism>
<feature type="region of interest" description="Disordered" evidence="1">
    <location>
        <begin position="361"/>
        <end position="384"/>
    </location>
</feature>
<feature type="region of interest" description="Disordered" evidence="1">
    <location>
        <begin position="288"/>
        <end position="312"/>
    </location>
</feature>